<dbReference type="EMBL" id="CM037159">
    <property type="protein sequence ID" value="KAH7866196.1"/>
    <property type="molecule type" value="Genomic_DNA"/>
</dbReference>
<proteinExistence type="predicted"/>
<gene>
    <name evidence="1" type="ORF">Vadar_016925</name>
</gene>
<sequence>MKGEEEEKSAAMSVNGAAVAPINSGGSEAAKHNDTGKRQRTDRCFSFMEIKIEPGTKSLKHLDSKKFKSEIKRWAKAVVTYARQVSERFGSSRQAQDSGKRFGSSRQGQDSSDNSESLIGHCDSRESR</sequence>
<accession>A0ACB7ZKN8</accession>
<protein>
    <submittedName>
        <fullName evidence="1">Uncharacterized protein</fullName>
    </submittedName>
</protein>
<name>A0ACB7ZKN8_9ERIC</name>
<comment type="caution">
    <text evidence="1">The sequence shown here is derived from an EMBL/GenBank/DDBJ whole genome shotgun (WGS) entry which is preliminary data.</text>
</comment>
<evidence type="ECO:0000313" key="1">
    <source>
        <dbReference type="EMBL" id="KAH7866196.1"/>
    </source>
</evidence>
<keyword evidence="2" id="KW-1185">Reference proteome</keyword>
<organism evidence="1 2">
    <name type="scientific">Vaccinium darrowii</name>
    <dbReference type="NCBI Taxonomy" id="229202"/>
    <lineage>
        <taxon>Eukaryota</taxon>
        <taxon>Viridiplantae</taxon>
        <taxon>Streptophyta</taxon>
        <taxon>Embryophyta</taxon>
        <taxon>Tracheophyta</taxon>
        <taxon>Spermatophyta</taxon>
        <taxon>Magnoliopsida</taxon>
        <taxon>eudicotyledons</taxon>
        <taxon>Gunneridae</taxon>
        <taxon>Pentapetalae</taxon>
        <taxon>asterids</taxon>
        <taxon>Ericales</taxon>
        <taxon>Ericaceae</taxon>
        <taxon>Vaccinioideae</taxon>
        <taxon>Vaccinieae</taxon>
        <taxon>Vaccinium</taxon>
    </lineage>
</organism>
<reference evidence="1 2" key="1">
    <citation type="journal article" date="2021" name="Hortic Res">
        <title>High-quality reference genome and annotation aids understanding of berry development for evergreen blueberry (Vaccinium darrowii).</title>
        <authorList>
            <person name="Yu J."/>
            <person name="Hulse-Kemp A.M."/>
            <person name="Babiker E."/>
            <person name="Staton M."/>
        </authorList>
    </citation>
    <scope>NUCLEOTIDE SEQUENCE [LARGE SCALE GENOMIC DNA]</scope>
    <source>
        <strain evidence="2">cv. NJ 8807/NJ 8810</strain>
        <tissue evidence="1">Young leaf</tissue>
    </source>
</reference>
<evidence type="ECO:0000313" key="2">
    <source>
        <dbReference type="Proteomes" id="UP000828048"/>
    </source>
</evidence>
<dbReference type="Proteomes" id="UP000828048">
    <property type="component" value="Chromosome 9"/>
</dbReference>